<dbReference type="Proteomes" id="UP000071927">
    <property type="component" value="Unassembled WGS sequence"/>
</dbReference>
<reference evidence="8 9" key="1">
    <citation type="submission" date="2016-01" db="EMBL/GenBank/DDBJ databases">
        <title>Highly variable Streptococcus oralis are common among viridans streptococci isolated from primates.</title>
        <authorList>
            <person name="Denapaite D."/>
            <person name="Rieger M."/>
            <person name="Koendgen S."/>
            <person name="Brueckner R."/>
            <person name="Ochigava I."/>
            <person name="Kappeler P."/>
            <person name="Maetz-Rensing K."/>
            <person name="Leendertz F."/>
            <person name="Hakenbeck R."/>
        </authorList>
    </citation>
    <scope>NUCLEOTIDE SEQUENCE [LARGE SCALE GENOMIC DNA]</scope>
    <source>
        <strain evidence="8 9">DD03</strain>
    </source>
</reference>
<dbReference type="SUPFAM" id="SSF103473">
    <property type="entry name" value="MFS general substrate transporter"/>
    <property type="match status" value="1"/>
</dbReference>
<feature type="transmembrane region" description="Helical" evidence="6">
    <location>
        <begin position="198"/>
        <end position="220"/>
    </location>
</feature>
<evidence type="ECO:0000256" key="2">
    <source>
        <dbReference type="ARBA" id="ARBA00022448"/>
    </source>
</evidence>
<gene>
    <name evidence="8" type="ORF">SGADD03_01358</name>
</gene>
<feature type="transmembrane region" description="Helical" evidence="6">
    <location>
        <begin position="438"/>
        <end position="457"/>
    </location>
</feature>
<dbReference type="PROSITE" id="PS50850">
    <property type="entry name" value="MFS"/>
    <property type="match status" value="1"/>
</dbReference>
<keyword evidence="2" id="KW-0813">Transport</keyword>
<feature type="transmembrane region" description="Helical" evidence="6">
    <location>
        <begin position="358"/>
        <end position="378"/>
    </location>
</feature>
<evidence type="ECO:0000313" key="9">
    <source>
        <dbReference type="Proteomes" id="UP000071927"/>
    </source>
</evidence>
<evidence type="ECO:0000313" key="8">
    <source>
        <dbReference type="EMBL" id="KXU06755.1"/>
    </source>
</evidence>
<dbReference type="PANTHER" id="PTHR42718">
    <property type="entry name" value="MAJOR FACILITATOR SUPERFAMILY MULTIDRUG TRANSPORTER MFSC"/>
    <property type="match status" value="1"/>
</dbReference>
<feature type="domain" description="Major facilitator superfamily (MFS) profile" evidence="7">
    <location>
        <begin position="9"/>
        <end position="461"/>
    </location>
</feature>
<dbReference type="PRINTS" id="PR01036">
    <property type="entry name" value="TCRTETB"/>
</dbReference>
<evidence type="ECO:0000256" key="1">
    <source>
        <dbReference type="ARBA" id="ARBA00004651"/>
    </source>
</evidence>
<dbReference type="Gene3D" id="1.20.1250.20">
    <property type="entry name" value="MFS general substrate transporter like domains"/>
    <property type="match status" value="1"/>
</dbReference>
<dbReference type="GO" id="GO:0005886">
    <property type="term" value="C:plasma membrane"/>
    <property type="evidence" value="ECO:0007669"/>
    <property type="project" value="UniProtKB-SubCell"/>
</dbReference>
<proteinExistence type="predicted"/>
<keyword evidence="4 6" id="KW-1133">Transmembrane helix</keyword>
<evidence type="ECO:0000259" key="7">
    <source>
        <dbReference type="PROSITE" id="PS50850"/>
    </source>
</evidence>
<name>A0A139QWB9_9STRE</name>
<feature type="transmembrane region" description="Helical" evidence="6">
    <location>
        <begin position="399"/>
        <end position="418"/>
    </location>
</feature>
<feature type="transmembrane region" description="Helical" evidence="6">
    <location>
        <begin position="266"/>
        <end position="287"/>
    </location>
</feature>
<dbReference type="InterPro" id="IPR011701">
    <property type="entry name" value="MFS"/>
</dbReference>
<comment type="subcellular location">
    <subcellularLocation>
        <location evidence="1">Cell membrane</location>
        <topology evidence="1">Multi-pass membrane protein</topology>
    </subcellularLocation>
</comment>
<dbReference type="PANTHER" id="PTHR42718:SF9">
    <property type="entry name" value="MAJOR FACILITATOR SUPERFAMILY MULTIDRUG TRANSPORTER MFSC"/>
    <property type="match status" value="1"/>
</dbReference>
<dbReference type="Gene3D" id="1.20.1720.10">
    <property type="entry name" value="Multidrug resistance protein D"/>
    <property type="match status" value="1"/>
</dbReference>
<dbReference type="RefSeq" id="WP_061460032.1">
    <property type="nucleotide sequence ID" value="NZ_KQ970573.1"/>
</dbReference>
<dbReference type="InterPro" id="IPR020846">
    <property type="entry name" value="MFS_dom"/>
</dbReference>
<feature type="transmembrane region" description="Helical" evidence="6">
    <location>
        <begin position="108"/>
        <end position="126"/>
    </location>
</feature>
<feature type="transmembrane region" description="Helical" evidence="6">
    <location>
        <begin position="138"/>
        <end position="159"/>
    </location>
</feature>
<keyword evidence="3 6" id="KW-0812">Transmembrane</keyword>
<evidence type="ECO:0000256" key="5">
    <source>
        <dbReference type="ARBA" id="ARBA00023136"/>
    </source>
</evidence>
<evidence type="ECO:0000256" key="6">
    <source>
        <dbReference type="SAM" id="Phobius"/>
    </source>
</evidence>
<dbReference type="PATRIC" id="fig|315405.12.peg.1597"/>
<evidence type="ECO:0000256" key="3">
    <source>
        <dbReference type="ARBA" id="ARBA00022692"/>
    </source>
</evidence>
<feature type="transmembrane region" description="Helical" evidence="6">
    <location>
        <begin position="299"/>
        <end position="321"/>
    </location>
</feature>
<keyword evidence="5 6" id="KW-0472">Membrane</keyword>
<sequence>MSEEKISPKVIRAIVGAGMLSFCGVVVETAMNITFPTLMTEFGINTSTVQWMTTIYLLVVASVVPLSAYLKRSFKTKSVFLAANLLFILGVLIDAIAPSFAILLFGRVVQGIGVGIALPLMFNIILDQVPMSKIGAMMGVGTLITAVAPAVGPTFGGLVASNLGWRFIFVLLIPLLLVSLVLGVTSIEQKDEVVREKLDILSVIAILCAFIGLILGINNLADYDFLSLPVLGSLFVGIAGLIVLVKRSAQLAVPIVELSVLKNGKFAGHVVAFFLFQIVNLGLSFLIPNYVQLINHSTSTVAGLLVFPGAFIGACFAPFSGSILDRLGAKKPIIFGVNMLVFALCLYSIFGLHLSNAWLTIIYILSMGGTGIAFGNVMTSGQKQVAFKERADANAIFNTLQQFAGAVGTTIASLIVALSQTNSSLSYSAATAQGSRNAFIVLLILAAIELVILLRVVDGKENKL</sequence>
<feature type="transmembrane region" description="Helical" evidence="6">
    <location>
        <begin position="165"/>
        <end position="186"/>
    </location>
</feature>
<dbReference type="Pfam" id="PF07690">
    <property type="entry name" value="MFS_1"/>
    <property type="match status" value="1"/>
</dbReference>
<feature type="transmembrane region" description="Helical" evidence="6">
    <location>
        <begin position="12"/>
        <end position="31"/>
    </location>
</feature>
<protein>
    <submittedName>
        <fullName evidence="8">Transport protein</fullName>
    </submittedName>
</protein>
<dbReference type="GO" id="GO:0022857">
    <property type="term" value="F:transmembrane transporter activity"/>
    <property type="evidence" value="ECO:0007669"/>
    <property type="project" value="InterPro"/>
</dbReference>
<dbReference type="InterPro" id="IPR036259">
    <property type="entry name" value="MFS_trans_sf"/>
</dbReference>
<feature type="transmembrane region" description="Helical" evidence="6">
    <location>
        <begin position="79"/>
        <end position="102"/>
    </location>
</feature>
<feature type="transmembrane region" description="Helical" evidence="6">
    <location>
        <begin position="51"/>
        <end position="70"/>
    </location>
</feature>
<feature type="transmembrane region" description="Helical" evidence="6">
    <location>
        <begin position="226"/>
        <end position="245"/>
    </location>
</feature>
<evidence type="ECO:0000256" key="4">
    <source>
        <dbReference type="ARBA" id="ARBA00022989"/>
    </source>
</evidence>
<feature type="transmembrane region" description="Helical" evidence="6">
    <location>
        <begin position="333"/>
        <end position="352"/>
    </location>
</feature>
<dbReference type="EMBL" id="LQXV01000243">
    <property type="protein sequence ID" value="KXU06755.1"/>
    <property type="molecule type" value="Genomic_DNA"/>
</dbReference>
<organism evidence="8 9">
    <name type="scientific">Streptococcus gallolyticus</name>
    <dbReference type="NCBI Taxonomy" id="315405"/>
    <lineage>
        <taxon>Bacteria</taxon>
        <taxon>Bacillati</taxon>
        <taxon>Bacillota</taxon>
        <taxon>Bacilli</taxon>
        <taxon>Lactobacillales</taxon>
        <taxon>Streptococcaceae</taxon>
        <taxon>Streptococcus</taxon>
    </lineage>
</organism>
<dbReference type="AlphaFoldDB" id="A0A139QWB9"/>
<accession>A0A139QWB9</accession>
<comment type="caution">
    <text evidence="8">The sequence shown here is derived from an EMBL/GenBank/DDBJ whole genome shotgun (WGS) entry which is preliminary data.</text>
</comment>